<dbReference type="InterPro" id="IPR013766">
    <property type="entry name" value="Thioredoxin_domain"/>
</dbReference>
<dbReference type="EMBL" id="JMCC02000092">
    <property type="protein sequence ID" value="KIG13569.1"/>
    <property type="molecule type" value="Genomic_DNA"/>
</dbReference>
<comment type="caution">
    <text evidence="6">The sequence shown here is derived from an EMBL/GenBank/DDBJ whole genome shotgun (WGS) entry which is preliminary data.</text>
</comment>
<proteinExistence type="inferred from homology"/>
<dbReference type="Proteomes" id="UP000031599">
    <property type="component" value="Unassembled WGS sequence"/>
</dbReference>
<dbReference type="SUPFAM" id="SSF52833">
    <property type="entry name" value="Thioredoxin-like"/>
    <property type="match status" value="1"/>
</dbReference>
<evidence type="ECO:0000313" key="6">
    <source>
        <dbReference type="EMBL" id="KIG13569.1"/>
    </source>
</evidence>
<feature type="domain" description="Thioredoxin" evidence="5">
    <location>
        <begin position="38"/>
        <end position="234"/>
    </location>
</feature>
<dbReference type="Pfam" id="PF00255">
    <property type="entry name" value="GSHPx"/>
    <property type="match status" value="1"/>
</dbReference>
<evidence type="ECO:0000256" key="1">
    <source>
        <dbReference type="ARBA" id="ARBA00006926"/>
    </source>
</evidence>
<sequence>MSTHTGDDASSTPSLLYTTSMRSAMFLVAVLLVACDAKPPADQAPPVEQPAASAEQIVPEPPAAPAPAKPIAPNEVILDQQVKLLDGTTKSLSDYRGKALLVVNTASECGFTPQYAELQELYGKYKAKGFEVVAFPSNDFGGQEPGTPEQIDAFVHSEYAVEFPMFDKVVTKGANKDPLYRTLTEETGEGIKGEIAWNFTKFLVDPQGRVVQRFEPPVTPLAPELIAALEKVLPTPPAQ</sequence>
<protein>
    <recommendedName>
        <fullName evidence="4">Glutathione peroxidase</fullName>
    </recommendedName>
</protein>
<dbReference type="PROSITE" id="PS51355">
    <property type="entry name" value="GLUTATHIONE_PEROXID_3"/>
    <property type="match status" value="1"/>
</dbReference>
<dbReference type="PANTHER" id="PTHR11592">
    <property type="entry name" value="GLUTATHIONE PEROXIDASE"/>
    <property type="match status" value="1"/>
</dbReference>
<comment type="similarity">
    <text evidence="1 4">Belongs to the glutathione peroxidase family.</text>
</comment>
<dbReference type="PROSITE" id="PS00460">
    <property type="entry name" value="GLUTATHIONE_PEROXID_1"/>
    <property type="match status" value="1"/>
</dbReference>
<keyword evidence="3 4" id="KW-0560">Oxidoreductase</keyword>
<gene>
    <name evidence="6" type="ORF">DB30_07957</name>
</gene>
<evidence type="ECO:0000256" key="2">
    <source>
        <dbReference type="ARBA" id="ARBA00022559"/>
    </source>
</evidence>
<organism evidence="6 7">
    <name type="scientific">Enhygromyxa salina</name>
    <dbReference type="NCBI Taxonomy" id="215803"/>
    <lineage>
        <taxon>Bacteria</taxon>
        <taxon>Pseudomonadati</taxon>
        <taxon>Myxococcota</taxon>
        <taxon>Polyangia</taxon>
        <taxon>Nannocystales</taxon>
        <taxon>Nannocystaceae</taxon>
        <taxon>Enhygromyxa</taxon>
    </lineage>
</organism>
<dbReference type="AlphaFoldDB" id="A0A0C1Z7E9"/>
<evidence type="ECO:0000313" key="7">
    <source>
        <dbReference type="Proteomes" id="UP000031599"/>
    </source>
</evidence>
<name>A0A0C1Z7E9_9BACT</name>
<dbReference type="PRINTS" id="PR01011">
    <property type="entry name" value="GLUTPROXDASE"/>
</dbReference>
<dbReference type="InterPro" id="IPR000889">
    <property type="entry name" value="Glutathione_peroxidase"/>
</dbReference>
<dbReference type="InterPro" id="IPR029759">
    <property type="entry name" value="GPX_AS"/>
</dbReference>
<dbReference type="GO" id="GO:0006979">
    <property type="term" value="P:response to oxidative stress"/>
    <property type="evidence" value="ECO:0007669"/>
    <property type="project" value="InterPro"/>
</dbReference>
<dbReference type="GO" id="GO:0004601">
    <property type="term" value="F:peroxidase activity"/>
    <property type="evidence" value="ECO:0007669"/>
    <property type="project" value="UniProtKB-KW"/>
</dbReference>
<evidence type="ECO:0000256" key="3">
    <source>
        <dbReference type="ARBA" id="ARBA00023002"/>
    </source>
</evidence>
<accession>A0A0C1Z7E9</accession>
<keyword evidence="2 4" id="KW-0575">Peroxidase</keyword>
<dbReference type="PANTHER" id="PTHR11592:SF78">
    <property type="entry name" value="GLUTATHIONE PEROXIDASE"/>
    <property type="match status" value="1"/>
</dbReference>
<dbReference type="InterPro" id="IPR036249">
    <property type="entry name" value="Thioredoxin-like_sf"/>
</dbReference>
<evidence type="ECO:0000256" key="4">
    <source>
        <dbReference type="RuleBase" id="RU000499"/>
    </source>
</evidence>
<evidence type="ECO:0000259" key="5">
    <source>
        <dbReference type="PROSITE" id="PS51352"/>
    </source>
</evidence>
<dbReference type="CDD" id="cd00340">
    <property type="entry name" value="GSH_Peroxidase"/>
    <property type="match status" value="1"/>
</dbReference>
<dbReference type="PROSITE" id="PS51352">
    <property type="entry name" value="THIOREDOXIN_2"/>
    <property type="match status" value="1"/>
</dbReference>
<dbReference type="Gene3D" id="3.40.30.10">
    <property type="entry name" value="Glutaredoxin"/>
    <property type="match status" value="1"/>
</dbReference>
<reference evidence="6 7" key="1">
    <citation type="submission" date="2014-12" db="EMBL/GenBank/DDBJ databases">
        <title>Genome assembly of Enhygromyxa salina DSM 15201.</title>
        <authorList>
            <person name="Sharma G."/>
            <person name="Subramanian S."/>
        </authorList>
    </citation>
    <scope>NUCLEOTIDE SEQUENCE [LARGE SCALE GENOMIC DNA]</scope>
    <source>
        <strain evidence="6 7">DSM 15201</strain>
    </source>
</reference>